<accession>A0A0D0KT14</accession>
<name>A0A0D0KT14_AGRTU</name>
<comment type="caution">
    <text evidence="2">The sequence shown here is derived from an EMBL/GenBank/DDBJ whole genome shotgun (WGS) entry which is preliminary data.</text>
</comment>
<sequence length="175" mass="18903">MVRGLSTVVVAAIAVMAHANLADADSFDFSSFQVRTFYQGKAKAPDFKGRDANLAPFGTRIKDAMKSGVTFAGEFSVVQFGCGTGCTTVVVANNRTGRLYSFPRGGEFNQGLTLEFKPSSNLMLVRWYTDSLWESCVLESLIFESGNWIAKDAFAGKGDEACAGDVLQSALKVRE</sequence>
<dbReference type="Proteomes" id="UP000035017">
    <property type="component" value="Unassembled WGS sequence"/>
</dbReference>
<protein>
    <submittedName>
        <fullName evidence="2">Uncharacterized protein</fullName>
    </submittedName>
</protein>
<proteinExistence type="predicted"/>
<keyword evidence="1" id="KW-0732">Signal</keyword>
<evidence type="ECO:0000313" key="2">
    <source>
        <dbReference type="EMBL" id="KIQ02991.1"/>
    </source>
</evidence>
<feature type="chain" id="PRO_5002226459" evidence="1">
    <location>
        <begin position="25"/>
        <end position="175"/>
    </location>
</feature>
<dbReference type="EMBL" id="JXQV01000009">
    <property type="protein sequence ID" value="KIQ02991.1"/>
    <property type="molecule type" value="Genomic_DNA"/>
</dbReference>
<evidence type="ECO:0000256" key="1">
    <source>
        <dbReference type="SAM" id="SignalP"/>
    </source>
</evidence>
<dbReference type="AlphaFoldDB" id="A0A0D0KT14"/>
<organism evidence="2 3">
    <name type="scientific">Agrobacterium tumefaciens</name>
    <dbReference type="NCBI Taxonomy" id="358"/>
    <lineage>
        <taxon>Bacteria</taxon>
        <taxon>Pseudomonadati</taxon>
        <taxon>Pseudomonadota</taxon>
        <taxon>Alphaproteobacteria</taxon>
        <taxon>Hyphomicrobiales</taxon>
        <taxon>Rhizobiaceae</taxon>
        <taxon>Rhizobium/Agrobacterium group</taxon>
        <taxon>Agrobacterium</taxon>
        <taxon>Agrobacterium tumefaciens complex</taxon>
    </lineage>
</organism>
<gene>
    <name evidence="2" type="ORF">RU07_10490</name>
</gene>
<evidence type="ECO:0000313" key="3">
    <source>
        <dbReference type="Proteomes" id="UP000035017"/>
    </source>
</evidence>
<dbReference type="OrthoDB" id="1522627at2"/>
<feature type="signal peptide" evidence="1">
    <location>
        <begin position="1"/>
        <end position="24"/>
    </location>
</feature>
<reference evidence="2 3" key="1">
    <citation type="submission" date="2014-12" db="EMBL/GenBank/DDBJ databases">
        <title>16Stimator: statistical estimation of ribosomal gene copy numbers from draft genome assemblies.</title>
        <authorList>
            <person name="Perisin M.A."/>
            <person name="Vetter M."/>
            <person name="Gilbert J.A."/>
            <person name="Bergelson J."/>
        </authorList>
    </citation>
    <scope>NUCLEOTIDE SEQUENCE [LARGE SCALE GENOMIC DNA]</scope>
    <source>
        <strain evidence="2 3">MEJ076</strain>
    </source>
</reference>